<dbReference type="GO" id="GO:0051116">
    <property type="term" value="F:cobaltochelatase activity"/>
    <property type="evidence" value="ECO:0007669"/>
    <property type="project" value="UniProtKB-EC"/>
</dbReference>
<dbReference type="FunCoup" id="Q2FLM4">
    <property type="interactions" value="116"/>
</dbReference>
<keyword evidence="2" id="KW-0436">Ligase</keyword>
<dbReference type="PANTHER" id="PTHR44119:SF4">
    <property type="entry name" value="AEROBIC COBALTOCHELATASE SUBUNIT COBN"/>
    <property type="match status" value="1"/>
</dbReference>
<organism evidence="2 3">
    <name type="scientific">Methanospirillum hungatei JF-1 (strain ATCC 27890 / DSM 864 / NBRC 100397 / JF-1)</name>
    <dbReference type="NCBI Taxonomy" id="323259"/>
    <lineage>
        <taxon>Archaea</taxon>
        <taxon>Methanobacteriati</taxon>
        <taxon>Methanobacteriota</taxon>
        <taxon>Stenosarchaea group</taxon>
        <taxon>Methanomicrobia</taxon>
        <taxon>Methanomicrobiales</taxon>
        <taxon>Methanospirillaceae</taxon>
        <taxon>Methanospirillum</taxon>
    </lineage>
</organism>
<dbReference type="eggNOG" id="arCOG03022">
    <property type="taxonomic scope" value="Archaea"/>
</dbReference>
<dbReference type="EnsemblBacteria" id="ABD40053">
    <property type="protein sequence ID" value="ABD40053"/>
    <property type="gene ID" value="Mhun_0282"/>
</dbReference>
<dbReference type="STRING" id="323259.Mhun_0282"/>
<dbReference type="InParanoid" id="Q2FLM4"/>
<dbReference type="CDD" id="cd10150">
    <property type="entry name" value="CobN_like"/>
    <property type="match status" value="1"/>
</dbReference>
<dbReference type="GeneID" id="3922673"/>
<proteinExistence type="predicted"/>
<dbReference type="EMBL" id="CP000254">
    <property type="protein sequence ID" value="ABD40053.1"/>
    <property type="molecule type" value="Genomic_DNA"/>
</dbReference>
<dbReference type="NCBIfam" id="TIGR02257">
    <property type="entry name" value="cobalto_cobN"/>
    <property type="match status" value="1"/>
</dbReference>
<dbReference type="Pfam" id="PF02514">
    <property type="entry name" value="CobN-Mg_chel"/>
    <property type="match status" value="1"/>
</dbReference>
<dbReference type="OrthoDB" id="192131at2157"/>
<keyword evidence="3" id="KW-1185">Reference proteome</keyword>
<dbReference type="EC" id="6.6.1.2" evidence="2"/>
<gene>
    <name evidence="2" type="ordered locus">Mhun_0282</name>
</gene>
<dbReference type="KEGG" id="mhu:Mhun_0282"/>
<dbReference type="InterPro" id="IPR003672">
    <property type="entry name" value="CobN/Mg_chltase"/>
</dbReference>
<dbReference type="HOGENOM" id="CLU_002017_1_2_2"/>
<dbReference type="RefSeq" id="WP_011447348.1">
    <property type="nucleotide sequence ID" value="NC_007796.1"/>
</dbReference>
<evidence type="ECO:0000259" key="1">
    <source>
        <dbReference type="Pfam" id="PF02514"/>
    </source>
</evidence>
<dbReference type="AlphaFoldDB" id="Q2FLM4"/>
<evidence type="ECO:0000313" key="3">
    <source>
        <dbReference type="Proteomes" id="UP000001941"/>
    </source>
</evidence>
<feature type="domain" description="CobN/magnesium chelatase" evidence="1">
    <location>
        <begin position="117"/>
        <end position="1226"/>
    </location>
</feature>
<evidence type="ECO:0000313" key="2">
    <source>
        <dbReference type="EMBL" id="ABD40053.1"/>
    </source>
</evidence>
<accession>Q2FLM4</accession>
<dbReference type="InterPro" id="IPR011953">
    <property type="entry name" value="Cobalto_CobN"/>
</dbReference>
<protein>
    <submittedName>
        <fullName evidence="2">Cobaltochelatase CobN subunit</fullName>
        <ecNumber evidence="2">6.6.1.2</ecNumber>
    </submittedName>
</protein>
<dbReference type="PANTHER" id="PTHR44119">
    <property type="entry name" value="MAGNESIUM-CHELATASE SUBUNIT CHLH, CHLOROPLASTIC"/>
    <property type="match status" value="1"/>
</dbReference>
<sequence length="1255" mass="141095">MINLFYLGSGSGENRLLFEAAKNLRKESCNINVIQYCSEELDKNEEVFSYVLKEISSVDFIIINLHGSVPYFKKFPRLRETINSEKCPVFLISTIEEEMTEYRSWFPFSNDDYRQVYSYLHLGGLQNMRSLLLWVYVQIGKGDHSIPKPVQPPTHGIYHPGWYPDIQISEYRMFLPKSTLKAGILFWQNDYLSKSLAAVDLVISSLEEEGLDTVPVFCSSAPDPISGSPGISEIIRHYFMEDDKTTIDVLLIMMGFSQLSFSVSCSGETGIQPDNFFSSLGVPVLQLITTNQSYGEWSENIAGLSILEISSHVVWPEYDGQIISIPIACHEPDENSRKINGIEERTRKVAKMAKSWASLRRTPVCERRVAIILYQYGLANDCIGGAFGLDTPESVVQILHAMKNAGYDCGEILPASGQELIHLLLSGLTNTPECMDEGELLSKSADLVSRDEYLTWLSKIPEICSQKIIHDWGEPPGTILTAEKKVLIPGKMFGNIFIGLQPPRGFLEDADAVYHSTDIVMPHQYFAFYRWLKEGYKAQAIIHMGTHGTLEWLPGKSVGLSSTCYPDMMIEDLPHLYPYIIDNPGEGIQAKRRSSAVILDHLIPAMTRAGGYGNLEELTVYIQEYFRAEKNRDDVKASEILKEIQILVEETNLASDLQISLSAPENLAVSLGSMYDYLCTARDSLIKDGLHIYGFCPQGERFSEMLYALTRIKNGSIPSLRESIGKSMGLVLSELQENPSGWNDLFQKPNGALLDDIDTLSFDIIRSIVATGCNPEKIPDITRDLCNDPDLNETLYKICKNIVPNLEQTTDEMNNLLSGLNGRYVPPGPSGPPTRGNAHILPTGRNFYSIDPAIIPTPAAFAIGKKMANQMIERYVKDEGVYPENVGIVIFATDSMKTGGDDIAYLLWLMGLRPLWSAYGGRVTGLEIIPLSDLKRPRIDVTLRITGLFRDVFPGLVDLIDEGVEMIATLDEKDEENYLASHLRKSLLESLKNGMDPEEARSRALIRIFGCPPGTYGAGVADKIITSGWEKKQDLADTYLDWGGHAYGRKYKGEVMKDLFKTLLSKLDVTVKNHNSRELDILDNDDDFMYHGGMIAVTKAYGEKDPVSFVGDSSDPDKPVIRTIEEESKFLFRSRIQNPKWLEGLKPHRYRGAQELTYLFDFAFGWDATADVLEEWQYQSLAETFLFDESCREWLSEDNPYALIHMSGRLLEAVDRGMWSPDEETLRLLQSIYLSIESNLESLTDPQKKISTQNI</sequence>
<dbReference type="Proteomes" id="UP000001941">
    <property type="component" value="Chromosome"/>
</dbReference>
<name>Q2FLM4_METHJ</name>
<dbReference type="GO" id="GO:0009236">
    <property type="term" value="P:cobalamin biosynthetic process"/>
    <property type="evidence" value="ECO:0007669"/>
    <property type="project" value="InterPro"/>
</dbReference>
<reference evidence="3" key="1">
    <citation type="journal article" date="2016" name="Stand. Genomic Sci.">
        <title>Complete genome sequence of Methanospirillum hungatei type strain JF1.</title>
        <authorList>
            <person name="Gunsalus R.P."/>
            <person name="Cook L.E."/>
            <person name="Crable B."/>
            <person name="Rohlin L."/>
            <person name="McDonald E."/>
            <person name="Mouttaki H."/>
            <person name="Sieber J.R."/>
            <person name="Poweleit N."/>
            <person name="Zhou H."/>
            <person name="Lapidus A.L."/>
            <person name="Daligault H.E."/>
            <person name="Land M."/>
            <person name="Gilna P."/>
            <person name="Ivanova N."/>
            <person name="Kyrpides N."/>
            <person name="Culley D.E."/>
            <person name="McInerney M.J."/>
        </authorList>
    </citation>
    <scope>NUCLEOTIDE SEQUENCE [LARGE SCALE GENOMIC DNA]</scope>
    <source>
        <strain evidence="3">ATCC 27890 / DSM 864 / NBRC 100397 / JF-1</strain>
    </source>
</reference>